<dbReference type="EMBL" id="JAOYFB010000001">
    <property type="protein sequence ID" value="KAK4003650.1"/>
    <property type="molecule type" value="Genomic_DNA"/>
</dbReference>
<sequence length="534" mass="61554">MDKENRRNSILKSAMIPSNQPPVFEYEEDQTENFTSSRRKSFKKRVSFAGRDEIKEFQKHEVLTVQKLEKVLSQLQDETEFSKMGEIAGWHSEKENIGQQTLVLREISIIHDNMEITSLASIECDTIKSIAQEIEPRKISREYDCMDITSIANDECNKSESSVQEVEMEVCSDSVVQISGVAADEEHATIEELTLLCPQPILVENNFCFGKNPMEISVQQVEIPIVQEDTIPSCMSKNATVKQSREECHETYEKMVEDMNPNCSLGLLKTILNETEFISTELVQSDSCMLQKCNGIQEPVQEMKCFYFNESNECSLLAKEFNWEVAFFDSLLVFTKIHSYLTLKLKLDAEYTYQNVKHYVVEDIEIDTRKDVDKKWTRFGLMILENSLENINLREACSNTQDLPKLMYIVEEHTRMFIDFATEDSQKFELLANPRSIRFDAGYSDFNVTFESSNLENLSWVRISLNLIPRFPLSAKDISVESILGIVNKTELTNMISNIRPSTLYLTRIAECVEDFLKFQSVGNETRMFNCAKH</sequence>
<name>A0ABQ9YSR5_9CRUS</name>
<proteinExistence type="predicted"/>
<comment type="caution">
    <text evidence="1">The sequence shown here is derived from an EMBL/GenBank/DDBJ whole genome shotgun (WGS) entry which is preliminary data.</text>
</comment>
<dbReference type="Proteomes" id="UP001234178">
    <property type="component" value="Unassembled WGS sequence"/>
</dbReference>
<protein>
    <submittedName>
        <fullName evidence="1">Uncharacterized protein</fullName>
    </submittedName>
</protein>
<keyword evidence="2" id="KW-1185">Reference proteome</keyword>
<gene>
    <name evidence="1" type="ORF">OUZ56_005406</name>
</gene>
<reference evidence="1 2" key="1">
    <citation type="journal article" date="2023" name="Nucleic Acids Res.">
        <title>The hologenome of Daphnia magna reveals possible DNA methylation and microbiome-mediated evolution of the host genome.</title>
        <authorList>
            <person name="Chaturvedi A."/>
            <person name="Li X."/>
            <person name="Dhandapani V."/>
            <person name="Marshall H."/>
            <person name="Kissane S."/>
            <person name="Cuenca-Cambronero M."/>
            <person name="Asole G."/>
            <person name="Calvet F."/>
            <person name="Ruiz-Romero M."/>
            <person name="Marangio P."/>
            <person name="Guigo R."/>
            <person name="Rago D."/>
            <person name="Mirbahai L."/>
            <person name="Eastwood N."/>
            <person name="Colbourne J.K."/>
            <person name="Zhou J."/>
            <person name="Mallon E."/>
            <person name="Orsini L."/>
        </authorList>
    </citation>
    <scope>NUCLEOTIDE SEQUENCE [LARGE SCALE GENOMIC DNA]</scope>
    <source>
        <strain evidence="1">LRV0_1</strain>
    </source>
</reference>
<accession>A0ABQ9YSR5</accession>
<evidence type="ECO:0000313" key="1">
    <source>
        <dbReference type="EMBL" id="KAK4003650.1"/>
    </source>
</evidence>
<evidence type="ECO:0000313" key="2">
    <source>
        <dbReference type="Proteomes" id="UP001234178"/>
    </source>
</evidence>
<dbReference type="CDD" id="cd21853">
    <property type="entry name" value="KNL1_NTD"/>
    <property type="match status" value="1"/>
</dbReference>
<organism evidence="1 2">
    <name type="scientific">Daphnia magna</name>
    <dbReference type="NCBI Taxonomy" id="35525"/>
    <lineage>
        <taxon>Eukaryota</taxon>
        <taxon>Metazoa</taxon>
        <taxon>Ecdysozoa</taxon>
        <taxon>Arthropoda</taxon>
        <taxon>Crustacea</taxon>
        <taxon>Branchiopoda</taxon>
        <taxon>Diplostraca</taxon>
        <taxon>Cladocera</taxon>
        <taxon>Anomopoda</taxon>
        <taxon>Daphniidae</taxon>
        <taxon>Daphnia</taxon>
    </lineage>
</organism>